<dbReference type="EMBL" id="JZDQ02000032">
    <property type="protein sequence ID" value="OIJ24820.1"/>
    <property type="molecule type" value="Genomic_DNA"/>
</dbReference>
<feature type="transmembrane region" description="Helical" evidence="1">
    <location>
        <begin position="130"/>
        <end position="151"/>
    </location>
</feature>
<feature type="transmembrane region" description="Helical" evidence="1">
    <location>
        <begin position="163"/>
        <end position="188"/>
    </location>
</feature>
<gene>
    <name evidence="2" type="ORF">UG56_020485</name>
</gene>
<accession>A0A1J4MZP0</accession>
<name>A0A1J4MZP0_9ACTN</name>
<protein>
    <submittedName>
        <fullName evidence="2">Uncharacterized protein</fullName>
    </submittedName>
</protein>
<keyword evidence="1" id="KW-0812">Transmembrane</keyword>
<evidence type="ECO:0000256" key="1">
    <source>
        <dbReference type="SAM" id="Phobius"/>
    </source>
</evidence>
<sequence>MFWALCRWWFFGVVLGVVVGGGVGSALVPIVGTLFGAWYGGIVGAIVGLVASALVAPTVLLPPSPVFDRFWPGLVGFGMTFALGFAMFAENEGAGVAGGNIGAVLVIAGLSGAVAAWFGEAVTRGVRIPLPHLVIGAAALGLVCSIAPAVVGLSDAGASEPGVVAVIMLLGLACGGILGSVLIVYNLLITKEPAAE</sequence>
<dbReference type="AlphaFoldDB" id="A0A1J4MZP0"/>
<keyword evidence="1" id="KW-1133">Transmembrane helix</keyword>
<feature type="transmembrane region" description="Helical" evidence="1">
    <location>
        <begin position="7"/>
        <end position="31"/>
    </location>
</feature>
<dbReference type="Proteomes" id="UP000033772">
    <property type="component" value="Unassembled WGS sequence"/>
</dbReference>
<feature type="transmembrane region" description="Helical" evidence="1">
    <location>
        <begin position="37"/>
        <end position="61"/>
    </location>
</feature>
<organism evidence="2 3">
    <name type="scientific">Nocardioides luteus</name>
    <dbReference type="NCBI Taxonomy" id="1844"/>
    <lineage>
        <taxon>Bacteria</taxon>
        <taxon>Bacillati</taxon>
        <taxon>Actinomycetota</taxon>
        <taxon>Actinomycetes</taxon>
        <taxon>Propionibacteriales</taxon>
        <taxon>Nocardioidaceae</taxon>
        <taxon>Nocardioides</taxon>
    </lineage>
</organism>
<feature type="transmembrane region" description="Helical" evidence="1">
    <location>
        <begin position="101"/>
        <end position="118"/>
    </location>
</feature>
<reference evidence="2" key="1">
    <citation type="submission" date="2016-10" db="EMBL/GenBank/DDBJ databases">
        <title>Draft Genome Sequence of Nocardioides luteus Strain BAFB, an Alkane-Degrading Bacterium Isolated from JP-7 Polluted Soil.</title>
        <authorList>
            <person name="Brown L."/>
            <person name="Ruiz O.N."/>
            <person name="Gunasekera T."/>
        </authorList>
    </citation>
    <scope>NUCLEOTIDE SEQUENCE [LARGE SCALE GENOMIC DNA]</scope>
    <source>
        <strain evidence="2">BAFB</strain>
    </source>
</reference>
<comment type="caution">
    <text evidence="2">The sequence shown here is derived from an EMBL/GenBank/DDBJ whole genome shotgun (WGS) entry which is preliminary data.</text>
</comment>
<proteinExistence type="predicted"/>
<evidence type="ECO:0000313" key="3">
    <source>
        <dbReference type="Proteomes" id="UP000033772"/>
    </source>
</evidence>
<dbReference type="STRING" id="1844.UG56_020485"/>
<evidence type="ECO:0000313" key="2">
    <source>
        <dbReference type="EMBL" id="OIJ24820.1"/>
    </source>
</evidence>
<feature type="transmembrane region" description="Helical" evidence="1">
    <location>
        <begin position="70"/>
        <end position="89"/>
    </location>
</feature>
<keyword evidence="3" id="KW-1185">Reference proteome</keyword>
<keyword evidence="1" id="KW-0472">Membrane</keyword>